<sequence>MLSNVITAQKAPHIDIVEAPLPAIRASSRVAFIPHAETYRNQEALVVRIAEIIASYRICGPDDRYEDVYKPRLLETLLYFVSNNKEINLVVPAYPFKSPNREDKVLGPDPDVGERLSLEHLNSLGARITQIYPGGAQITIVSDGCCYNDLLGVSDEVTYRYTEGLHRIVDRLGLRHIRFADPFDLLDGAPSVPVSEEEYVSRIDDLKERLFRGCSGEKPQTLDHNATLTYRGYIRFLMSDLATFYQKKKVSKSAIKKHSAAVARVMIERGQVFSALVAAASPPHVRLSIHAGDNTNKLSVALLPQERFSNFPVTPWHNTPCLEANQVSVSLGRKPTGATDGAISYRICHDDLGLQFLCADVSMYGVIESELQPELHPLYPFGLKVRVPQDLPMTRMRLDRVAELAQVHSPILFEGLDPMQYTAETGKEFLRVAGRGLSLSLLHEGVAASSAATSYFVQIPPAREDGDALVPFVEAAAALDDVRLRVLHRWQAGDAVVSDHRIALPVHLNPSFLRVLRGD</sequence>
<dbReference type="AlphaFoldDB" id="A0A0G4P481"/>
<proteinExistence type="predicted"/>
<dbReference type="Pfam" id="PF05141">
    <property type="entry name" value="DIT1_PvcA"/>
    <property type="match status" value="1"/>
</dbReference>
<evidence type="ECO:0000313" key="1">
    <source>
        <dbReference type="EMBL" id="CRL21109.1"/>
    </source>
</evidence>
<dbReference type="PANTHER" id="PTHR37285:SF5">
    <property type="entry name" value="SPORE WALL MATURATION PROTEIN DIT1"/>
    <property type="match status" value="1"/>
</dbReference>
<name>A0A0G4P481_PENC3</name>
<accession>A0A0G4P481</accession>
<organism evidence="1 2">
    <name type="scientific">Penicillium camemberti (strain FM 013)</name>
    <dbReference type="NCBI Taxonomy" id="1429867"/>
    <lineage>
        <taxon>Eukaryota</taxon>
        <taxon>Fungi</taxon>
        <taxon>Dikarya</taxon>
        <taxon>Ascomycota</taxon>
        <taxon>Pezizomycotina</taxon>
        <taxon>Eurotiomycetes</taxon>
        <taxon>Eurotiomycetidae</taxon>
        <taxon>Eurotiales</taxon>
        <taxon>Aspergillaceae</taxon>
        <taxon>Penicillium</taxon>
    </lineage>
</organism>
<keyword evidence="2" id="KW-1185">Reference proteome</keyword>
<dbReference type="Proteomes" id="UP000053732">
    <property type="component" value="Unassembled WGS sequence"/>
</dbReference>
<dbReference type="EMBL" id="HG793138">
    <property type="protein sequence ID" value="CRL21109.1"/>
    <property type="molecule type" value="Genomic_DNA"/>
</dbReference>
<evidence type="ECO:0000313" key="2">
    <source>
        <dbReference type="Proteomes" id="UP000053732"/>
    </source>
</evidence>
<protein>
    <submittedName>
        <fullName evidence="1">Pyoverdine biosynthesis</fullName>
    </submittedName>
</protein>
<dbReference type="InterPro" id="IPR007817">
    <property type="entry name" value="Isocyanide_synthase_DIT1"/>
</dbReference>
<dbReference type="PANTHER" id="PTHR37285">
    <property type="entry name" value="SPORE WALL MATURATION PROTEIN DIT1"/>
    <property type="match status" value="1"/>
</dbReference>
<reference evidence="1 2" key="1">
    <citation type="journal article" date="2014" name="Nat. Commun.">
        <title>Multiple recent horizontal transfers of a large genomic region in cheese making fungi.</title>
        <authorList>
            <person name="Cheeseman K."/>
            <person name="Ropars J."/>
            <person name="Renault P."/>
            <person name="Dupont J."/>
            <person name="Gouzy J."/>
            <person name="Branca A."/>
            <person name="Abraham A.L."/>
            <person name="Ceppi M."/>
            <person name="Conseiller E."/>
            <person name="Debuchy R."/>
            <person name="Malagnac F."/>
            <person name="Goarin A."/>
            <person name="Silar P."/>
            <person name="Lacoste S."/>
            <person name="Sallet E."/>
            <person name="Bensimon A."/>
            <person name="Giraud T."/>
            <person name="Brygoo Y."/>
        </authorList>
    </citation>
    <scope>NUCLEOTIDE SEQUENCE [LARGE SCALE GENOMIC DNA]</scope>
    <source>
        <strain evidence="2">FM 013</strain>
    </source>
</reference>
<dbReference type="STRING" id="1429867.A0A0G4P481"/>
<gene>
    <name evidence="1" type="ORF">PCAMFM013_S005g000273</name>
</gene>